<gene>
    <name evidence="2" type="ORF">ACOF00016_LOCUS6125</name>
</gene>
<sequence length="217" mass="24483">MSNTFGPNGHNLDASQSNNNLIDFIRILQQQQQQQQQNDNDNSSFPLEPLPINQFQPFVSQEGSQVPAQQQHQQLLPPEGTPQALNNNMGITPGTSRIMAAMRERDAPTMRPGGRFVGRGLTERQQFLIFVKILLKYVERTNNPQLQRTAKAVVAECTRRNRMGDAEYMPLQAAVERHLRVSLGEVHWSRAKLCFDTYLARQGIRTIHINAPAISAV</sequence>
<feature type="compositionally biased region" description="Polar residues" evidence="1">
    <location>
        <begin position="53"/>
        <end position="64"/>
    </location>
</feature>
<accession>A0A7S3P5H5</accession>
<evidence type="ECO:0000313" key="2">
    <source>
        <dbReference type="EMBL" id="CAE0408368.1"/>
    </source>
</evidence>
<evidence type="ECO:0000256" key="1">
    <source>
        <dbReference type="SAM" id="MobiDB-lite"/>
    </source>
</evidence>
<feature type="region of interest" description="Disordered" evidence="1">
    <location>
        <begin position="30"/>
        <end position="81"/>
    </location>
</feature>
<reference evidence="2" key="1">
    <citation type="submission" date="2021-01" db="EMBL/GenBank/DDBJ databases">
        <authorList>
            <person name="Corre E."/>
            <person name="Pelletier E."/>
            <person name="Niang G."/>
            <person name="Scheremetjew M."/>
            <person name="Finn R."/>
            <person name="Kale V."/>
            <person name="Holt S."/>
            <person name="Cochrane G."/>
            <person name="Meng A."/>
            <person name="Brown T."/>
            <person name="Cohen L."/>
        </authorList>
    </citation>
    <scope>NUCLEOTIDE SEQUENCE</scope>
    <source>
        <strain evidence="2">CCMP127</strain>
    </source>
</reference>
<dbReference type="EMBL" id="HBIM01007190">
    <property type="protein sequence ID" value="CAE0408368.1"/>
    <property type="molecule type" value="Transcribed_RNA"/>
</dbReference>
<name>A0A7S3P5H5_9STRA</name>
<feature type="compositionally biased region" description="Low complexity" evidence="1">
    <location>
        <begin position="65"/>
        <end position="78"/>
    </location>
</feature>
<proteinExistence type="predicted"/>
<dbReference type="AlphaFoldDB" id="A0A7S3P5H5"/>
<organism evidence="2">
    <name type="scientific">Amphora coffeiformis</name>
    <dbReference type="NCBI Taxonomy" id="265554"/>
    <lineage>
        <taxon>Eukaryota</taxon>
        <taxon>Sar</taxon>
        <taxon>Stramenopiles</taxon>
        <taxon>Ochrophyta</taxon>
        <taxon>Bacillariophyta</taxon>
        <taxon>Bacillariophyceae</taxon>
        <taxon>Bacillariophycidae</taxon>
        <taxon>Thalassiophysales</taxon>
        <taxon>Catenulaceae</taxon>
        <taxon>Amphora</taxon>
    </lineage>
</organism>
<protein>
    <submittedName>
        <fullName evidence="2">Uncharacterized protein</fullName>
    </submittedName>
</protein>